<evidence type="ECO:0000313" key="1">
    <source>
        <dbReference type="EMBL" id="SDL76263.1"/>
    </source>
</evidence>
<dbReference type="EMBL" id="FNHH01000002">
    <property type="protein sequence ID" value="SDL76263.1"/>
    <property type="molecule type" value="Genomic_DNA"/>
</dbReference>
<keyword evidence="2" id="KW-1185">Reference proteome</keyword>
<name>A0A1G9MQ87_9SPHI</name>
<evidence type="ECO:0000313" key="2">
    <source>
        <dbReference type="Proteomes" id="UP000199226"/>
    </source>
</evidence>
<reference evidence="2" key="1">
    <citation type="submission" date="2016-10" db="EMBL/GenBank/DDBJ databases">
        <authorList>
            <person name="Varghese N."/>
            <person name="Submissions S."/>
        </authorList>
    </citation>
    <scope>NUCLEOTIDE SEQUENCE [LARGE SCALE GENOMIC DNA]</scope>
    <source>
        <strain evidence="2">DSM 24536</strain>
    </source>
</reference>
<gene>
    <name evidence="1" type="ORF">SAMN05421813_10267</name>
</gene>
<dbReference type="STRING" id="990371.SAMN05421813_10267"/>
<sequence>MLFIQYQFYSGYNDKEQSGNLTIIVSVLHKKLIQWGFPGLLIYNRLEIFNLKLSLAAGVLINGILEKFLPDY</sequence>
<dbReference type="AlphaFoldDB" id="A0A1G9MQ87"/>
<proteinExistence type="predicted"/>
<organism evidence="1 2">
    <name type="scientific">Daejeonella rubra</name>
    <dbReference type="NCBI Taxonomy" id="990371"/>
    <lineage>
        <taxon>Bacteria</taxon>
        <taxon>Pseudomonadati</taxon>
        <taxon>Bacteroidota</taxon>
        <taxon>Sphingobacteriia</taxon>
        <taxon>Sphingobacteriales</taxon>
        <taxon>Sphingobacteriaceae</taxon>
        <taxon>Daejeonella</taxon>
    </lineage>
</organism>
<accession>A0A1G9MQ87</accession>
<dbReference type="Proteomes" id="UP000199226">
    <property type="component" value="Unassembled WGS sequence"/>
</dbReference>
<protein>
    <submittedName>
        <fullName evidence="1">Uncharacterized protein</fullName>
    </submittedName>
</protein>